<keyword evidence="6" id="KW-0496">Mitochondrion</keyword>
<evidence type="ECO:0000256" key="7">
    <source>
        <dbReference type="ARBA" id="ARBA00045681"/>
    </source>
</evidence>
<dbReference type="PANTHER" id="PTHR13184:SF5">
    <property type="entry name" value="METHYLTRANSFERASE-LIKE PROTEIN 17, MITOCHONDRIAL"/>
    <property type="match status" value="1"/>
</dbReference>
<dbReference type="GO" id="GO:0032259">
    <property type="term" value="P:methylation"/>
    <property type="evidence" value="ECO:0007669"/>
    <property type="project" value="UniProtKB-KW"/>
</dbReference>
<dbReference type="GO" id="GO:0008168">
    <property type="term" value="F:methyltransferase activity"/>
    <property type="evidence" value="ECO:0007669"/>
    <property type="project" value="UniProtKB-KW"/>
</dbReference>
<evidence type="ECO:0000256" key="4">
    <source>
        <dbReference type="ARBA" id="ARBA00023004"/>
    </source>
</evidence>
<dbReference type="Gene3D" id="3.40.50.150">
    <property type="entry name" value="Vaccinia Virus protein VP39"/>
    <property type="match status" value="1"/>
</dbReference>
<evidence type="ECO:0000256" key="5">
    <source>
        <dbReference type="ARBA" id="ARBA00023014"/>
    </source>
</evidence>
<dbReference type="SUPFAM" id="SSF53335">
    <property type="entry name" value="S-adenosyl-L-methionine-dependent methyltransferases"/>
    <property type="match status" value="1"/>
</dbReference>
<dbReference type="InterPro" id="IPR015324">
    <property type="entry name" value="Ribosomal_Rsm22-like"/>
</dbReference>
<dbReference type="GO" id="GO:0005763">
    <property type="term" value="C:mitochondrial small ribosomal subunit"/>
    <property type="evidence" value="ECO:0007669"/>
    <property type="project" value="TreeGrafter"/>
</dbReference>
<dbReference type="EMBL" id="JADGJQ010000112">
    <property type="protein sequence ID" value="KAJ3169043.1"/>
    <property type="molecule type" value="Genomic_DNA"/>
</dbReference>
<dbReference type="GO" id="GO:0046872">
    <property type="term" value="F:metal ion binding"/>
    <property type="evidence" value="ECO:0007669"/>
    <property type="project" value="UniProtKB-KW"/>
</dbReference>
<keyword evidence="2" id="KW-0479">Metal-binding</keyword>
<keyword evidence="4" id="KW-0408">Iron</keyword>
<feature type="region of interest" description="Disordered" evidence="8">
    <location>
        <begin position="39"/>
        <end position="65"/>
    </location>
</feature>
<dbReference type="GO" id="GO:0006412">
    <property type="term" value="P:translation"/>
    <property type="evidence" value="ECO:0007669"/>
    <property type="project" value="InterPro"/>
</dbReference>
<dbReference type="PANTHER" id="PTHR13184">
    <property type="entry name" value="37S RIBOSOMAL PROTEIN S22"/>
    <property type="match status" value="1"/>
</dbReference>
<dbReference type="AlphaFoldDB" id="A0AAD5TC56"/>
<organism evidence="9 10">
    <name type="scientific">Geranomyces variabilis</name>
    <dbReference type="NCBI Taxonomy" id="109894"/>
    <lineage>
        <taxon>Eukaryota</taxon>
        <taxon>Fungi</taxon>
        <taxon>Fungi incertae sedis</taxon>
        <taxon>Chytridiomycota</taxon>
        <taxon>Chytridiomycota incertae sedis</taxon>
        <taxon>Chytridiomycetes</taxon>
        <taxon>Spizellomycetales</taxon>
        <taxon>Powellomycetaceae</taxon>
        <taxon>Geranomyces</taxon>
    </lineage>
</organism>
<dbReference type="Proteomes" id="UP001212152">
    <property type="component" value="Unassembled WGS sequence"/>
</dbReference>
<evidence type="ECO:0000256" key="1">
    <source>
        <dbReference type="ARBA" id="ARBA00004173"/>
    </source>
</evidence>
<feature type="compositionally biased region" description="Acidic residues" evidence="8">
    <location>
        <begin position="43"/>
        <end position="54"/>
    </location>
</feature>
<comment type="caution">
    <text evidence="9">The sequence shown here is derived from an EMBL/GenBank/DDBJ whole genome shotgun (WGS) entry which is preliminary data.</text>
</comment>
<comment type="subcellular location">
    <subcellularLocation>
        <location evidence="1">Mitochondrion</location>
    </subcellularLocation>
</comment>
<evidence type="ECO:0000256" key="2">
    <source>
        <dbReference type="ARBA" id="ARBA00022723"/>
    </source>
</evidence>
<sequence>MHRPSRLLQRTAAAATSRPTREVAHGCRLRHLSTTVAPVATEDLTDSPAEEVDGEPTTAGGKARFSPQVTFGKNKIGWVALPDEIIGAIEAEISTSSNRQLKRDVARIHASLRSTGSASKLIKYATPTGRVPLIAPHTIQYGPLETQAYLASRTVPAYAAAWNVLSQVARRCPDFKPKTCLDFGTGPGTALWAANCVWSGIETNVGIDLSEPMLTVAARLAAGSDSRVRGFSTRRFLPLDDSTPPSDLVIASFVLEDLPSDAVRTATVATLWGRTADTLVLIDRGTPDGFARIAAARAEILAAEDARKPMPEISDTTPPESLSKAQPQAADTVHIVAPCPHSLTCPMLSQSSWCHFSQRIQRSKHMMATSPDPVSKNHQDIKFAYVVLRRGPASRAGAAPFVIDAFSWPRVIAPPMKRDKHVVLDYCGSSGRLERTIVSKGKAGKSVYYEARKSAWGDIWPHPAFGKVVVKEDKAKEKEV</sequence>
<name>A0AAD5TC56_9FUNG</name>
<evidence type="ECO:0000256" key="3">
    <source>
        <dbReference type="ARBA" id="ARBA00022946"/>
    </source>
</evidence>
<dbReference type="InterPro" id="IPR052571">
    <property type="entry name" value="Mt_RNA_Methyltransferase"/>
</dbReference>
<accession>A0AAD5TC56</accession>
<keyword evidence="10" id="KW-1185">Reference proteome</keyword>
<feature type="region of interest" description="Disordered" evidence="8">
    <location>
        <begin position="1"/>
        <end position="23"/>
    </location>
</feature>
<dbReference type="Pfam" id="PF09243">
    <property type="entry name" value="Rsm22"/>
    <property type="match status" value="1"/>
</dbReference>
<dbReference type="InterPro" id="IPR029063">
    <property type="entry name" value="SAM-dependent_MTases_sf"/>
</dbReference>
<keyword evidence="3" id="KW-0809">Transit peptide</keyword>
<evidence type="ECO:0000313" key="9">
    <source>
        <dbReference type="EMBL" id="KAJ3169043.1"/>
    </source>
</evidence>
<evidence type="ECO:0000313" key="10">
    <source>
        <dbReference type="Proteomes" id="UP001212152"/>
    </source>
</evidence>
<keyword evidence="9" id="KW-0808">Transferase</keyword>
<evidence type="ECO:0000256" key="8">
    <source>
        <dbReference type="SAM" id="MobiDB-lite"/>
    </source>
</evidence>
<keyword evidence="5" id="KW-0411">Iron-sulfur</keyword>
<dbReference type="GO" id="GO:0003735">
    <property type="term" value="F:structural constituent of ribosome"/>
    <property type="evidence" value="ECO:0007669"/>
    <property type="project" value="TreeGrafter"/>
</dbReference>
<dbReference type="GO" id="GO:0051536">
    <property type="term" value="F:iron-sulfur cluster binding"/>
    <property type="evidence" value="ECO:0007669"/>
    <property type="project" value="UniProtKB-KW"/>
</dbReference>
<proteinExistence type="predicted"/>
<gene>
    <name evidence="9" type="primary">METTL17</name>
    <name evidence="9" type="ORF">HDU87_000870</name>
</gene>
<keyword evidence="9" id="KW-0489">Methyltransferase</keyword>
<evidence type="ECO:0000256" key="6">
    <source>
        <dbReference type="ARBA" id="ARBA00023128"/>
    </source>
</evidence>
<protein>
    <submittedName>
        <fullName evidence="9">Methyltransferase-like protein 17, mitochondrial</fullName>
    </submittedName>
</protein>
<comment type="function">
    <text evidence="7">Mitochondrial ribosome (mitoribosome) assembly factor. Binds at the interface of the head and body domains of the mitochondrial small ribosomal subunit (mt-SSU), occluding the mRNA channel and preventing compaction of the head domain towards the body. Probable inactive methyltransferase: retains the characteristic folding and ability to bind S-adenosyl-L-methionine, but it probably lost its methyltransferase activity.</text>
</comment>
<reference evidence="9" key="1">
    <citation type="submission" date="2020-05" db="EMBL/GenBank/DDBJ databases">
        <title>Phylogenomic resolution of chytrid fungi.</title>
        <authorList>
            <person name="Stajich J.E."/>
            <person name="Amses K."/>
            <person name="Simmons R."/>
            <person name="Seto K."/>
            <person name="Myers J."/>
            <person name="Bonds A."/>
            <person name="Quandt C.A."/>
            <person name="Barry K."/>
            <person name="Liu P."/>
            <person name="Grigoriev I."/>
            <person name="Longcore J.E."/>
            <person name="James T.Y."/>
        </authorList>
    </citation>
    <scope>NUCLEOTIDE SEQUENCE</scope>
    <source>
        <strain evidence="9">JEL0379</strain>
    </source>
</reference>